<comment type="caution">
    <text evidence="2">The sequence shown here is derived from an EMBL/GenBank/DDBJ whole genome shotgun (WGS) entry which is preliminary data.</text>
</comment>
<evidence type="ECO:0008006" key="4">
    <source>
        <dbReference type="Google" id="ProtNLM"/>
    </source>
</evidence>
<dbReference type="NCBIfam" id="NF040894">
    <property type="entry name" value="puhB_PGC"/>
    <property type="match status" value="1"/>
</dbReference>
<keyword evidence="3" id="KW-1185">Reference proteome</keyword>
<protein>
    <recommendedName>
        <fullName evidence="4">PH domain-containing protein</fullName>
    </recommendedName>
</protein>
<evidence type="ECO:0000256" key="1">
    <source>
        <dbReference type="SAM" id="Phobius"/>
    </source>
</evidence>
<sequence length="217" mass="23404">MSADDFLPEGTLRGLPGPLPRGEHLLWQGAPTTAGVFVRVFHARLVALWFCGWAGVFAAGAATPHRAIMVGGAVLLTGLVGLGILWILSWLTHRTSVYTITTKRVVLQTGIALPVTRNIPFTQIESGALRAFSDDTGDIPLRLRPGVRIAYLQLWPHARPWHVSRTEPMLRSVPEAGTVVRTLAQALVAHAEASEPAMPVRVVARPAQTAPRLVAAE</sequence>
<name>A0ABU0HXV1_9HYPH</name>
<keyword evidence="1" id="KW-1133">Transmembrane helix</keyword>
<dbReference type="EMBL" id="JAUSVP010000004">
    <property type="protein sequence ID" value="MDQ0447150.1"/>
    <property type="molecule type" value="Genomic_DNA"/>
</dbReference>
<feature type="transmembrane region" description="Helical" evidence="1">
    <location>
        <begin position="45"/>
        <end position="62"/>
    </location>
</feature>
<organism evidence="2 3">
    <name type="scientific">Methylobacterium aerolatum</name>
    <dbReference type="NCBI Taxonomy" id="418708"/>
    <lineage>
        <taxon>Bacteria</taxon>
        <taxon>Pseudomonadati</taxon>
        <taxon>Pseudomonadota</taxon>
        <taxon>Alphaproteobacteria</taxon>
        <taxon>Hyphomicrobiales</taxon>
        <taxon>Methylobacteriaceae</taxon>
        <taxon>Methylobacterium</taxon>
    </lineage>
</organism>
<gene>
    <name evidence="2" type="ORF">QO012_001646</name>
</gene>
<dbReference type="RefSeq" id="WP_238207289.1">
    <property type="nucleotide sequence ID" value="NZ_BPQE01000033.1"/>
</dbReference>
<dbReference type="InterPro" id="IPR054839">
    <property type="entry name" value="puhB_PGC"/>
</dbReference>
<accession>A0ABU0HXV1</accession>
<feature type="transmembrane region" description="Helical" evidence="1">
    <location>
        <begin position="68"/>
        <end position="88"/>
    </location>
</feature>
<reference evidence="2 3" key="1">
    <citation type="submission" date="2023-07" db="EMBL/GenBank/DDBJ databases">
        <title>Genomic Encyclopedia of Type Strains, Phase IV (KMG-IV): sequencing the most valuable type-strain genomes for metagenomic binning, comparative biology and taxonomic classification.</title>
        <authorList>
            <person name="Goeker M."/>
        </authorList>
    </citation>
    <scope>NUCLEOTIDE SEQUENCE [LARGE SCALE GENOMIC DNA]</scope>
    <source>
        <strain evidence="2 3">DSM 19013</strain>
    </source>
</reference>
<keyword evidence="1" id="KW-0472">Membrane</keyword>
<dbReference type="Proteomes" id="UP001231124">
    <property type="component" value="Unassembled WGS sequence"/>
</dbReference>
<evidence type="ECO:0000313" key="3">
    <source>
        <dbReference type="Proteomes" id="UP001231124"/>
    </source>
</evidence>
<keyword evidence="1" id="KW-0812">Transmembrane</keyword>
<evidence type="ECO:0000313" key="2">
    <source>
        <dbReference type="EMBL" id="MDQ0447150.1"/>
    </source>
</evidence>
<proteinExistence type="predicted"/>